<feature type="compositionally biased region" description="Basic and acidic residues" evidence="2">
    <location>
        <begin position="303"/>
        <end position="321"/>
    </location>
</feature>
<feature type="region of interest" description="Disordered" evidence="2">
    <location>
        <begin position="1"/>
        <end position="27"/>
    </location>
</feature>
<dbReference type="SUPFAM" id="SSF57756">
    <property type="entry name" value="Retrovirus zinc finger-like domains"/>
    <property type="match status" value="1"/>
</dbReference>
<reference evidence="4 5" key="1">
    <citation type="submission" date="2024-01" db="EMBL/GenBank/DDBJ databases">
        <title>The genomes of 5 underutilized Papilionoideae crops provide insights into root nodulation and disease resistanc.</title>
        <authorList>
            <person name="Yuan L."/>
        </authorList>
    </citation>
    <scope>NUCLEOTIDE SEQUENCE [LARGE SCALE GENOMIC DNA]</scope>
    <source>
        <strain evidence="4">ZHUSHIDOU_FW_LH</strain>
        <tissue evidence="4">Leaf</tissue>
    </source>
</reference>
<comment type="caution">
    <text evidence="4">The sequence shown here is derived from an EMBL/GenBank/DDBJ whole genome shotgun (WGS) entry which is preliminary data.</text>
</comment>
<feature type="domain" description="CCHC-type" evidence="3">
    <location>
        <begin position="323"/>
        <end position="338"/>
    </location>
</feature>
<keyword evidence="1" id="KW-0862">Zinc</keyword>
<dbReference type="PANTHER" id="PTHR34676">
    <property type="entry name" value="DUF4219 DOMAIN-CONTAINING PROTEIN-RELATED"/>
    <property type="match status" value="1"/>
</dbReference>
<keyword evidence="1" id="KW-0479">Metal-binding</keyword>
<feature type="region of interest" description="Disordered" evidence="2">
    <location>
        <begin position="394"/>
        <end position="422"/>
    </location>
</feature>
<evidence type="ECO:0000313" key="5">
    <source>
        <dbReference type="Proteomes" id="UP001372338"/>
    </source>
</evidence>
<evidence type="ECO:0000313" key="4">
    <source>
        <dbReference type="EMBL" id="KAK7289872.1"/>
    </source>
</evidence>
<feature type="region of interest" description="Disordered" evidence="2">
    <location>
        <begin position="334"/>
        <end position="379"/>
    </location>
</feature>
<proteinExistence type="predicted"/>
<dbReference type="GO" id="GO:0003676">
    <property type="term" value="F:nucleic acid binding"/>
    <property type="evidence" value="ECO:0007669"/>
    <property type="project" value="InterPro"/>
</dbReference>
<organism evidence="4 5">
    <name type="scientific">Crotalaria pallida</name>
    <name type="common">Smooth rattlebox</name>
    <name type="synonym">Crotalaria striata</name>
    <dbReference type="NCBI Taxonomy" id="3830"/>
    <lineage>
        <taxon>Eukaryota</taxon>
        <taxon>Viridiplantae</taxon>
        <taxon>Streptophyta</taxon>
        <taxon>Embryophyta</taxon>
        <taxon>Tracheophyta</taxon>
        <taxon>Spermatophyta</taxon>
        <taxon>Magnoliopsida</taxon>
        <taxon>eudicotyledons</taxon>
        <taxon>Gunneridae</taxon>
        <taxon>Pentapetalae</taxon>
        <taxon>rosids</taxon>
        <taxon>fabids</taxon>
        <taxon>Fabales</taxon>
        <taxon>Fabaceae</taxon>
        <taxon>Papilionoideae</taxon>
        <taxon>50 kb inversion clade</taxon>
        <taxon>genistoids sensu lato</taxon>
        <taxon>core genistoids</taxon>
        <taxon>Crotalarieae</taxon>
        <taxon>Crotalaria</taxon>
    </lineage>
</organism>
<dbReference type="InterPro" id="IPR001878">
    <property type="entry name" value="Znf_CCHC"/>
</dbReference>
<dbReference type="PANTHER" id="PTHR34676:SF8">
    <property type="entry name" value="TRANSMEMBRANE PROTEIN"/>
    <property type="match status" value="1"/>
</dbReference>
<dbReference type="Proteomes" id="UP001372338">
    <property type="component" value="Unassembled WGS sequence"/>
</dbReference>
<feature type="compositionally biased region" description="Basic and acidic residues" evidence="2">
    <location>
        <begin position="1"/>
        <end position="14"/>
    </location>
</feature>
<sequence length="456" mass="51702">MHVESSDSREHNELGSKPASTNRSSNEEKICLLEKGPPLFSGEGYAYWKVRVKIFIQAIDNEIWKAIEKGPHISSTIVEGAAQLTPEDKWTDDDKKKIQLDYKAKNIITSALSYDEFFRISQCSSAKEMWDTLQVTHEGTSEVRRARLNVLMREYELCQMLPNESIIDLQKRFTHIINHLLALGKAFLPGELTNKVLRCLDRNWQPKVTAIIESKSLDTMDLATLFGKLQEHEMELGRLTSNEESDRKKKGIALKASSRSVDTLNDSSLDDDTDSDLDDESLAFVVKKFRKFFKKKGNTRRFNSKESKETPQRSKTPRDKIICHTCGKAGHIKYHCPQKPKKSDSDKKRSNNHKAKKAYIVWDEPEDDTNSSTSEDEESANLCLMANDDIEASTSDTSLELSSSKEVHSKTNSDMDSDSESCSSPSYDALYNAYVDMHAELKKLAKINIEAKKAIL</sequence>
<name>A0AAN9J0E5_CROPI</name>
<keyword evidence="1" id="KW-0863">Zinc-finger</keyword>
<protein>
    <recommendedName>
        <fullName evidence="3">CCHC-type domain-containing protein</fullName>
    </recommendedName>
</protein>
<evidence type="ECO:0000259" key="3">
    <source>
        <dbReference type="PROSITE" id="PS50158"/>
    </source>
</evidence>
<dbReference type="GO" id="GO:0008270">
    <property type="term" value="F:zinc ion binding"/>
    <property type="evidence" value="ECO:0007669"/>
    <property type="project" value="UniProtKB-KW"/>
</dbReference>
<evidence type="ECO:0000256" key="1">
    <source>
        <dbReference type="PROSITE-ProRule" id="PRU00047"/>
    </source>
</evidence>
<evidence type="ECO:0000256" key="2">
    <source>
        <dbReference type="SAM" id="MobiDB-lite"/>
    </source>
</evidence>
<feature type="compositionally biased region" description="Basic and acidic residues" evidence="2">
    <location>
        <begin position="403"/>
        <end position="413"/>
    </location>
</feature>
<gene>
    <name evidence="4" type="ORF">RIF29_03868</name>
</gene>
<accession>A0AAN9J0E5</accession>
<dbReference type="EMBL" id="JAYWIO010000001">
    <property type="protein sequence ID" value="KAK7289872.1"/>
    <property type="molecule type" value="Genomic_DNA"/>
</dbReference>
<dbReference type="Gene3D" id="4.10.60.10">
    <property type="entry name" value="Zinc finger, CCHC-type"/>
    <property type="match status" value="1"/>
</dbReference>
<dbReference type="PROSITE" id="PS50158">
    <property type="entry name" value="ZF_CCHC"/>
    <property type="match status" value="1"/>
</dbReference>
<keyword evidence="5" id="KW-1185">Reference proteome</keyword>
<feature type="region of interest" description="Disordered" evidence="2">
    <location>
        <begin position="300"/>
        <end position="321"/>
    </location>
</feature>
<dbReference type="InterPro" id="IPR036875">
    <property type="entry name" value="Znf_CCHC_sf"/>
</dbReference>
<feature type="compositionally biased region" description="Acidic residues" evidence="2">
    <location>
        <begin position="363"/>
        <end position="379"/>
    </location>
</feature>
<dbReference type="Pfam" id="PF14223">
    <property type="entry name" value="Retrotran_gag_2"/>
    <property type="match status" value="1"/>
</dbReference>
<dbReference type="AlphaFoldDB" id="A0AAN9J0E5"/>